<dbReference type="RefSeq" id="WP_075975118.1">
    <property type="nucleotide sequence ID" value="NZ_MKQR01000012.1"/>
</dbReference>
<feature type="signal peptide" evidence="1">
    <location>
        <begin position="1"/>
        <end position="21"/>
    </location>
</feature>
<dbReference type="InterPro" id="IPR012338">
    <property type="entry name" value="Beta-lactam/transpept-like"/>
</dbReference>
<dbReference type="EMBL" id="MKQR01000012">
    <property type="protein sequence ID" value="OLR93123.1"/>
    <property type="molecule type" value="Genomic_DNA"/>
</dbReference>
<dbReference type="AlphaFoldDB" id="A0A1Q9LM97"/>
<dbReference type="OrthoDB" id="4981298at2"/>
<sequence length="498" mass="53356">MKRTWIGLALAASAVAAFAVAGTTPVAEAHHGDVVGGIAAAVRDANSRGTAAAVSFFDRVSGQYADNGDLAKAHFGSASVVKVFIADDLFYRSWRGEVGMSDFDWQQVDVMLRSSDDAAASRFWSRLGGPAIVDRIKARYRLNQIMPPISARWWGLTRLTSFDMSLYYARMINGEGGLPGWLANGLLERMAAFTDRGTDGFYQRHGIPDGLPGESPKAVKQGWMCCQYGLRTINTTGVVGPERRFIIVVFAHDQATGSTYQHTQESVTRIVQRMFPGGRVPRPAEHNPFGAVDAVAVDPTRMRFQVSGWAIDPDTAAPITAHMSVGGMRFNLGPAAGSRPDLVRFWPWAGPNHGFTGGGPMPGGTWDVCGFAINAGPGEGDPQVGCKRVTAPQRPFGSLDGITPVAGGVRVWGWVTESELAGGPSPAHLYVDGRAYDLGWALVNRPDLAWTYGAWGTAHGFDKVMPVAAGTHQVCVRGVDLRTVVGDNELGCRTVVVP</sequence>
<feature type="chain" id="PRO_5038946963" evidence="1">
    <location>
        <begin position="22"/>
        <end position="498"/>
    </location>
</feature>
<reference evidence="2 3" key="1">
    <citation type="submission" date="2016-10" db="EMBL/GenBank/DDBJ databases">
        <title>The Draft Genome Sequence of Actinokineospora bangkokensis 44EHWT reveals the biosynthetic pathway of antifungal compounds Thailandins with unusual extender unit butylmalonyl-CoA.</title>
        <authorList>
            <person name="Greule A."/>
            <person name="Intra B."/>
            <person name="Flemming S."/>
            <person name="Rommel M.G."/>
            <person name="Panbangred W."/>
            <person name="Bechthold A."/>
        </authorList>
    </citation>
    <scope>NUCLEOTIDE SEQUENCE [LARGE SCALE GENOMIC DNA]</scope>
    <source>
        <strain evidence="2 3">44EHW</strain>
    </source>
</reference>
<name>A0A1Q9LM97_9PSEU</name>
<keyword evidence="3" id="KW-1185">Reference proteome</keyword>
<dbReference type="SUPFAM" id="SSF56601">
    <property type="entry name" value="beta-lactamase/transpeptidase-like"/>
    <property type="match status" value="1"/>
</dbReference>
<comment type="caution">
    <text evidence="2">The sequence shown here is derived from an EMBL/GenBank/DDBJ whole genome shotgun (WGS) entry which is preliminary data.</text>
</comment>
<proteinExistence type="predicted"/>
<protein>
    <submittedName>
        <fullName evidence="2">Uncharacterized protein</fullName>
    </submittedName>
</protein>
<keyword evidence="1" id="KW-0732">Signal</keyword>
<dbReference type="STRING" id="1193682.BJP25_00540"/>
<evidence type="ECO:0000256" key="1">
    <source>
        <dbReference type="SAM" id="SignalP"/>
    </source>
</evidence>
<gene>
    <name evidence="2" type="ORF">BJP25_00540</name>
</gene>
<dbReference type="Proteomes" id="UP000186040">
    <property type="component" value="Unassembled WGS sequence"/>
</dbReference>
<dbReference type="Gene3D" id="3.40.710.10">
    <property type="entry name" value="DD-peptidase/beta-lactamase superfamily"/>
    <property type="match status" value="1"/>
</dbReference>
<organism evidence="2 3">
    <name type="scientific">Actinokineospora bangkokensis</name>
    <dbReference type="NCBI Taxonomy" id="1193682"/>
    <lineage>
        <taxon>Bacteria</taxon>
        <taxon>Bacillati</taxon>
        <taxon>Actinomycetota</taxon>
        <taxon>Actinomycetes</taxon>
        <taxon>Pseudonocardiales</taxon>
        <taxon>Pseudonocardiaceae</taxon>
        <taxon>Actinokineospora</taxon>
    </lineage>
</organism>
<accession>A0A1Q9LM97</accession>
<evidence type="ECO:0000313" key="3">
    <source>
        <dbReference type="Proteomes" id="UP000186040"/>
    </source>
</evidence>
<evidence type="ECO:0000313" key="2">
    <source>
        <dbReference type="EMBL" id="OLR93123.1"/>
    </source>
</evidence>